<dbReference type="PANTHER" id="PTHR38431:SF1">
    <property type="entry name" value="BLL2305 PROTEIN"/>
    <property type="match status" value="1"/>
</dbReference>
<proteinExistence type="predicted"/>
<sequence length="364" mass="40063">MYRVNIRQEWTLQLADGRSLPPRLIDLLHGIQEAGTLAAACQRVGLSYRYGWGLLQDAERLLGAPLVRMTRGRGASLTMLGERLAWADRRIGARLSPTFESLATEVEVELERALSASSAALRIHANHGFAVEALRRFLSTSEIPVDLRYRSSDEVLVALRSGSCDLAGLHVPIGELEREVLAHHAPRIDPARDRVVHLVTRRQGLILPAGNPRGVRALADLLRPELRMVHRQPGSGTRFLFERLLLRHGIDIARIRGCDTEELTHAAVAAYVASGMADVGFGLETPARRFGLTFVPVVSERYFFLCDRDLVDSPRFAGTLAILRSEPFRRTVGELPGYDAGLCGTVETLDAAFASARAVAGPRR</sequence>
<dbReference type="Gene3D" id="1.10.10.10">
    <property type="entry name" value="Winged helix-like DNA-binding domain superfamily/Winged helix DNA-binding domain"/>
    <property type="match status" value="1"/>
</dbReference>
<protein>
    <submittedName>
        <fullName evidence="2">Helix-turn-helix transcriptional regulator</fullName>
    </submittedName>
</protein>
<organism evidence="2">
    <name type="scientific">Coralloluteibacterium stylophorae</name>
    <dbReference type="NCBI Taxonomy" id="1776034"/>
    <lineage>
        <taxon>Bacteria</taxon>
        <taxon>Pseudomonadati</taxon>
        <taxon>Pseudomonadota</taxon>
        <taxon>Gammaproteobacteria</taxon>
        <taxon>Lysobacterales</taxon>
        <taxon>Lysobacteraceae</taxon>
        <taxon>Coralloluteibacterium</taxon>
    </lineage>
</organism>
<dbReference type="AlphaFoldDB" id="A0A8J7VUF8"/>
<evidence type="ECO:0000259" key="1">
    <source>
        <dbReference type="Pfam" id="PF12727"/>
    </source>
</evidence>
<reference evidence="3 4" key="1">
    <citation type="journal article" date="2021" name="Microbiol. Resour. Announc.">
        <title>Draft Genome Sequence of Coralloluteibacterium stylophorae LMG 29479T.</title>
        <authorList>
            <person name="Karlyshev A.V."/>
            <person name="Kudryashova E.B."/>
            <person name="Ariskina E.V."/>
            <person name="Conroy A.P."/>
            <person name="Abidueva E.Y."/>
        </authorList>
    </citation>
    <scope>NUCLEOTIDE SEQUENCE [LARGE SCALE GENOMIC DNA]</scope>
    <source>
        <strain evidence="3 4">LMG 29479</strain>
    </source>
</reference>
<dbReference type="Proteomes" id="UP000675747">
    <property type="component" value="Unassembled WGS sequence"/>
</dbReference>
<evidence type="ECO:0000313" key="4">
    <source>
        <dbReference type="Proteomes" id="UP000675747"/>
    </source>
</evidence>
<dbReference type="Pfam" id="PF12727">
    <property type="entry name" value="PBP_like"/>
    <property type="match status" value="1"/>
</dbReference>
<dbReference type="PANTHER" id="PTHR38431">
    <property type="entry name" value="BLL2305 PROTEIN"/>
    <property type="match status" value="1"/>
</dbReference>
<evidence type="ECO:0000313" key="2">
    <source>
        <dbReference type="EMBL" id="MBR0562481.1"/>
    </source>
</evidence>
<dbReference type="EMBL" id="JAGQFT020000002">
    <property type="protein sequence ID" value="MBS7456232.1"/>
    <property type="molecule type" value="Genomic_DNA"/>
</dbReference>
<dbReference type="InterPro" id="IPR024370">
    <property type="entry name" value="PBP_domain"/>
</dbReference>
<dbReference type="SUPFAM" id="SSF53850">
    <property type="entry name" value="Periplasmic binding protein-like II"/>
    <property type="match status" value="1"/>
</dbReference>
<gene>
    <name evidence="3" type="ORF">KB893_003660</name>
    <name evidence="2" type="ORF">KB893_08135</name>
</gene>
<dbReference type="InterPro" id="IPR036388">
    <property type="entry name" value="WH-like_DNA-bd_sf"/>
</dbReference>
<name>A0A8J7VUF8_9GAMM</name>
<comment type="caution">
    <text evidence="2">The sequence shown here is derived from an EMBL/GenBank/DDBJ whole genome shotgun (WGS) entry which is preliminary data.</text>
</comment>
<dbReference type="SUPFAM" id="SSF46785">
    <property type="entry name" value="Winged helix' DNA-binding domain"/>
    <property type="match status" value="1"/>
</dbReference>
<accession>A0A8J7VUF8</accession>
<feature type="domain" description="PBP" evidence="1">
    <location>
        <begin position="141"/>
        <end position="323"/>
    </location>
</feature>
<dbReference type="RefSeq" id="WP_211926422.1">
    <property type="nucleotide sequence ID" value="NZ_JAGQFT020000002.1"/>
</dbReference>
<reference evidence="2" key="2">
    <citation type="submission" date="2021-04" db="EMBL/GenBank/DDBJ databases">
        <authorList>
            <person name="Karlyshev A.V."/>
        </authorList>
    </citation>
    <scope>NUCLEOTIDE SEQUENCE</scope>
    <source>
        <strain evidence="2">LMG 29479</strain>
    </source>
</reference>
<keyword evidence="4" id="KW-1185">Reference proteome</keyword>
<dbReference type="InterPro" id="IPR036390">
    <property type="entry name" value="WH_DNA-bd_sf"/>
</dbReference>
<evidence type="ECO:0000313" key="3">
    <source>
        <dbReference type="EMBL" id="MBS7456232.1"/>
    </source>
</evidence>
<dbReference type="EMBL" id="JAGQFT010000054">
    <property type="protein sequence ID" value="MBR0562481.1"/>
    <property type="molecule type" value="Genomic_DNA"/>
</dbReference>